<gene>
    <name evidence="1" type="ORF">SAMN04487950_1732</name>
</gene>
<dbReference type="PROSITE" id="PS51257">
    <property type="entry name" value="PROKAR_LIPOPROTEIN"/>
    <property type="match status" value="1"/>
</dbReference>
<dbReference type="AlphaFoldDB" id="A0A1I4DWU5"/>
<accession>A0A1I4DWU5</accession>
<reference evidence="2" key="1">
    <citation type="submission" date="2016-10" db="EMBL/GenBank/DDBJ databases">
        <authorList>
            <person name="Varghese N."/>
            <person name="Submissions S."/>
        </authorList>
    </citation>
    <scope>NUCLEOTIDE SEQUENCE [LARGE SCALE GENOMIC DNA]</scope>
    <source>
        <strain evidence="2">CGMCC 1.7738</strain>
    </source>
</reference>
<name>A0A1I4DWU5_9EURY</name>
<sequence>MVSRRAILSCALPAVSALAGCTSQGVGGPKLVRSLGFRRTEEFLAQQSSLDAQRPTVASVLVTKQNAESAVANWEMLLDSTAQPYKETEYGSKFLVVHVGVVDRGQQISVDRPTVENGNLSYDVSVVAGSEDPPNTDGPIFSYRIEQWRAGPLFAPKSVSTTLS</sequence>
<protein>
    <submittedName>
        <fullName evidence="1">Uncharacterized protein</fullName>
    </submittedName>
</protein>
<dbReference type="Proteomes" id="UP000199607">
    <property type="component" value="Unassembled WGS sequence"/>
</dbReference>
<keyword evidence="2" id="KW-1185">Reference proteome</keyword>
<dbReference type="EMBL" id="FOTC01000002">
    <property type="protein sequence ID" value="SFK98128.1"/>
    <property type="molecule type" value="Genomic_DNA"/>
</dbReference>
<evidence type="ECO:0000313" key="1">
    <source>
        <dbReference type="EMBL" id="SFK98128.1"/>
    </source>
</evidence>
<evidence type="ECO:0000313" key="2">
    <source>
        <dbReference type="Proteomes" id="UP000199607"/>
    </source>
</evidence>
<organism evidence="1 2">
    <name type="scientific">Halogranum rubrum</name>
    <dbReference type="NCBI Taxonomy" id="553466"/>
    <lineage>
        <taxon>Archaea</taxon>
        <taxon>Methanobacteriati</taxon>
        <taxon>Methanobacteriota</taxon>
        <taxon>Stenosarchaea group</taxon>
        <taxon>Halobacteria</taxon>
        <taxon>Halobacteriales</taxon>
        <taxon>Haloferacaceae</taxon>
    </lineage>
</organism>
<dbReference type="STRING" id="553466.SAMN04487950_1732"/>
<proteinExistence type="predicted"/>